<dbReference type="RefSeq" id="WP_261451862.1">
    <property type="nucleotide sequence ID" value="NZ_CP119436.1"/>
</dbReference>
<sequence>MFVTRKRFIATENQLKSCRQLLANSHMKLQAIQAAECSGSGIYKRILECREMAERVRGLMISGDCRDGHMLLDHLAYMDSWLRLLASTLPQDAHSRHLIKAVMEGDLQDVYRGTHWAAHGQERRA</sequence>
<protein>
    <submittedName>
        <fullName evidence="1">Uncharacterized protein</fullName>
    </submittedName>
</protein>
<accession>A0ABD5BR89</accession>
<dbReference type="AlphaFoldDB" id="A0ABD5BR89"/>
<comment type="caution">
    <text evidence="1">The sequence shown here is derived from an EMBL/GenBank/DDBJ whole genome shotgun (WGS) entry which is preliminary data.</text>
</comment>
<proteinExistence type="predicted"/>
<organism evidence="1 2">
    <name type="scientific">Serratia marcescens</name>
    <dbReference type="NCBI Taxonomy" id="615"/>
    <lineage>
        <taxon>Bacteria</taxon>
        <taxon>Pseudomonadati</taxon>
        <taxon>Pseudomonadota</taxon>
        <taxon>Gammaproteobacteria</taxon>
        <taxon>Enterobacterales</taxon>
        <taxon>Yersiniaceae</taxon>
        <taxon>Serratia</taxon>
    </lineage>
</organism>
<evidence type="ECO:0000313" key="2">
    <source>
        <dbReference type="Proteomes" id="UP001234811"/>
    </source>
</evidence>
<dbReference type="EMBL" id="JAVIPQ010000484">
    <property type="protein sequence ID" value="MDQ9559205.1"/>
    <property type="molecule type" value="Genomic_DNA"/>
</dbReference>
<name>A0ABD5BR89_SERMA</name>
<dbReference type="Proteomes" id="UP001234811">
    <property type="component" value="Unassembled WGS sequence"/>
</dbReference>
<reference evidence="1 2" key="1">
    <citation type="submission" date="2023-07" db="EMBL/GenBank/DDBJ databases">
        <title>Pathogens genome sequencing project 196.</title>
        <authorList>
            <person name="Cao X."/>
        </authorList>
    </citation>
    <scope>NUCLEOTIDE SEQUENCE [LARGE SCALE GENOMIC DNA]</scope>
    <source>
        <strain evidence="1 2">SM41</strain>
    </source>
</reference>
<evidence type="ECO:0000313" key="1">
    <source>
        <dbReference type="EMBL" id="MDQ9559205.1"/>
    </source>
</evidence>
<gene>
    <name evidence="1" type="ORF">RF091_27305</name>
</gene>